<dbReference type="InterPro" id="IPR003615">
    <property type="entry name" value="HNH_nuc"/>
</dbReference>
<dbReference type="EMBL" id="CAFBNC010000207">
    <property type="protein sequence ID" value="CAB4959401.1"/>
    <property type="molecule type" value="Genomic_DNA"/>
</dbReference>
<feature type="compositionally biased region" description="Low complexity" evidence="1">
    <location>
        <begin position="12"/>
        <end position="25"/>
    </location>
</feature>
<evidence type="ECO:0000259" key="2">
    <source>
        <dbReference type="SMART" id="SM00507"/>
    </source>
</evidence>
<feature type="region of interest" description="Disordered" evidence="1">
    <location>
        <begin position="1"/>
        <end position="29"/>
    </location>
</feature>
<gene>
    <name evidence="3" type="ORF">UFOPK3733_02354</name>
</gene>
<organism evidence="3">
    <name type="scientific">freshwater metagenome</name>
    <dbReference type="NCBI Taxonomy" id="449393"/>
    <lineage>
        <taxon>unclassified sequences</taxon>
        <taxon>metagenomes</taxon>
        <taxon>ecological metagenomes</taxon>
    </lineage>
</organism>
<dbReference type="CDD" id="cd00085">
    <property type="entry name" value="HNHc"/>
    <property type="match status" value="1"/>
</dbReference>
<dbReference type="AlphaFoldDB" id="A0A6J7KV29"/>
<name>A0A6J7KV29_9ZZZZ</name>
<reference evidence="3" key="1">
    <citation type="submission" date="2020-05" db="EMBL/GenBank/DDBJ databases">
        <authorList>
            <person name="Chiriac C."/>
            <person name="Salcher M."/>
            <person name="Ghai R."/>
            <person name="Kavagutti S V."/>
        </authorList>
    </citation>
    <scope>NUCLEOTIDE SEQUENCE</scope>
</reference>
<evidence type="ECO:0000256" key="1">
    <source>
        <dbReference type="SAM" id="MobiDB-lite"/>
    </source>
</evidence>
<evidence type="ECO:0000313" key="3">
    <source>
        <dbReference type="EMBL" id="CAB4959401.1"/>
    </source>
</evidence>
<proteinExistence type="predicted"/>
<feature type="region of interest" description="Disordered" evidence="1">
    <location>
        <begin position="468"/>
        <end position="490"/>
    </location>
</feature>
<sequence length="490" mass="52932">MFDHRTAPKPTGPTAQSSPSAAASGVAHTAQLSAGNPSVASRLCAGSFEALFAQLTELVTALAECSVPADSSALVGVRAQIDRLTAVVTEAEIRFDQAELWRDEGAGSLRGWMADHCGLGRRGAPAAARRVERLELWPAVAEAWSAGQLSAAQVDVIVGAVPRRFVSLFADHAESVVEIVGGLDVAKTEVAIRQWVECASNPDGPEHFHEPTSGLHFDRVLDGRFILTGQFEAADAAIIDAALRDFDVPDPVDDSGQPIGESRTLAQRNADALVEICRFALSHRQGAGDSGRHMPHVSLVVDINELRASALRGAGVHSHAGLEQLAEARGWSAAERAWFTDSLHRHGTGVTFDGTELDAAAVSLLTCDSVVQRVMMAGDKVLDMGRETRTATSVQRRAIITRDRHCRAPGCCTKPKHCDVHHIDHWINGGRTDVDRMVLLCGTHHRQFHRPGYRMELDENAVFTVHSPKGWSRSTTPDRIETPYFTRTSG</sequence>
<dbReference type="SMART" id="SM00507">
    <property type="entry name" value="HNHc"/>
    <property type="match status" value="1"/>
</dbReference>
<dbReference type="Pfam" id="PF02720">
    <property type="entry name" value="DUF222"/>
    <property type="match status" value="1"/>
</dbReference>
<accession>A0A6J7KV29</accession>
<protein>
    <submittedName>
        <fullName evidence="3">Unannotated protein</fullName>
    </submittedName>
</protein>
<feature type="domain" description="HNH nuclease" evidence="2">
    <location>
        <begin position="394"/>
        <end position="446"/>
    </location>
</feature>
<dbReference type="InterPro" id="IPR003870">
    <property type="entry name" value="DUF222"/>
</dbReference>